<reference evidence="5" key="1">
    <citation type="submission" date="2020-11" db="EMBL/GenBank/DDBJ databases">
        <authorList>
            <person name="Tran Van P."/>
        </authorList>
    </citation>
    <scope>NUCLEOTIDE SEQUENCE</scope>
</reference>
<sequence>MSPMGASFALLVSSLLVGSPSAQPQPEVVHEWTFVDYVWPDEESRIEALQNGDYIPENCAITGLKVYNGDIFVTTPRWKPGVPAALSRVVDGVLAPYPRWELQEIGNCHAFQFVQSMEIDALGRMWIIDTGRAEGFNYSEPCPAKLRVWDIADERFIRMHEFPSSVVPPTNFLNDIVVDLTEEDAYAYITDANEAALIVYRYRRDESWVARHEVMLPTPGAETIIINGVEFSTNTAIDGIALWNSEQVYFCPLTSFELYSIPTEILRNETLATGNLDDYIIEHPQRPSQADGMVVVGDTLYFGSLAENAIYSYRVNNSYEMVARDDVTMEWVDTFAVSDGYLWFTTNRLHLFFLGQLAEDEPNFRIMRVPL</sequence>
<comment type="subcellular location">
    <subcellularLocation>
        <location evidence="1">Secreted</location>
    </subcellularLocation>
</comment>
<evidence type="ECO:0000313" key="5">
    <source>
        <dbReference type="EMBL" id="CAD7252503.1"/>
    </source>
</evidence>
<proteinExistence type="inferred from homology"/>
<dbReference type="InterPro" id="IPR017996">
    <property type="entry name" value="MRJP/yellow-related"/>
</dbReference>
<accession>A0A7R9FRK7</accession>
<dbReference type="OrthoDB" id="9977471at2759"/>
<gene>
    <name evidence="5" type="ORF">DSTB1V02_LOCUS12261</name>
</gene>
<keyword evidence="4" id="KW-0732">Signal</keyword>
<protein>
    <recommendedName>
        <fullName evidence="7">Major royal jelly protein</fullName>
    </recommendedName>
</protein>
<keyword evidence="6" id="KW-1185">Reference proteome</keyword>
<dbReference type="EMBL" id="CAJPEV010004507">
    <property type="protein sequence ID" value="CAG0901892.1"/>
    <property type="molecule type" value="Genomic_DNA"/>
</dbReference>
<dbReference type="SUPFAM" id="SSF63829">
    <property type="entry name" value="Calcium-dependent phosphotriesterase"/>
    <property type="match status" value="1"/>
</dbReference>
<dbReference type="AlphaFoldDB" id="A0A7R9FRK7"/>
<dbReference type="EMBL" id="LR904024">
    <property type="protein sequence ID" value="CAD7252503.1"/>
    <property type="molecule type" value="Genomic_DNA"/>
</dbReference>
<dbReference type="Proteomes" id="UP000677054">
    <property type="component" value="Unassembled WGS sequence"/>
</dbReference>
<feature type="signal peptide" evidence="4">
    <location>
        <begin position="1"/>
        <end position="24"/>
    </location>
</feature>
<evidence type="ECO:0008006" key="7">
    <source>
        <dbReference type="Google" id="ProtNLM"/>
    </source>
</evidence>
<evidence type="ECO:0000256" key="1">
    <source>
        <dbReference type="ARBA" id="ARBA00004613"/>
    </source>
</evidence>
<evidence type="ECO:0000256" key="4">
    <source>
        <dbReference type="SAM" id="SignalP"/>
    </source>
</evidence>
<evidence type="ECO:0000313" key="6">
    <source>
        <dbReference type="Proteomes" id="UP000677054"/>
    </source>
</evidence>
<dbReference type="InterPro" id="IPR011042">
    <property type="entry name" value="6-blade_b-propeller_TolB-like"/>
</dbReference>
<evidence type="ECO:0000256" key="3">
    <source>
        <dbReference type="ARBA" id="ARBA00022525"/>
    </source>
</evidence>
<dbReference type="GO" id="GO:0005576">
    <property type="term" value="C:extracellular region"/>
    <property type="evidence" value="ECO:0007669"/>
    <property type="project" value="UniProtKB-SubCell"/>
</dbReference>
<dbReference type="Pfam" id="PF03022">
    <property type="entry name" value="MRJP"/>
    <property type="match status" value="1"/>
</dbReference>
<dbReference type="PANTHER" id="PTHR10009:SF18">
    <property type="entry name" value="PROTEIN YELLOW-LIKE PROTEIN"/>
    <property type="match status" value="1"/>
</dbReference>
<evidence type="ECO:0000256" key="2">
    <source>
        <dbReference type="ARBA" id="ARBA00009127"/>
    </source>
</evidence>
<keyword evidence="3" id="KW-0964">Secreted</keyword>
<dbReference type="Gene3D" id="2.120.10.30">
    <property type="entry name" value="TolB, C-terminal domain"/>
    <property type="match status" value="1"/>
</dbReference>
<feature type="chain" id="PRO_5036210615" description="Major royal jelly protein" evidence="4">
    <location>
        <begin position="25"/>
        <end position="371"/>
    </location>
</feature>
<comment type="similarity">
    <text evidence="2">Belongs to the major royal jelly protein family.</text>
</comment>
<organism evidence="5">
    <name type="scientific">Darwinula stevensoni</name>
    <dbReference type="NCBI Taxonomy" id="69355"/>
    <lineage>
        <taxon>Eukaryota</taxon>
        <taxon>Metazoa</taxon>
        <taxon>Ecdysozoa</taxon>
        <taxon>Arthropoda</taxon>
        <taxon>Crustacea</taxon>
        <taxon>Oligostraca</taxon>
        <taxon>Ostracoda</taxon>
        <taxon>Podocopa</taxon>
        <taxon>Podocopida</taxon>
        <taxon>Darwinulocopina</taxon>
        <taxon>Darwinuloidea</taxon>
        <taxon>Darwinulidae</taxon>
        <taxon>Darwinula</taxon>
    </lineage>
</organism>
<name>A0A7R9FRK7_9CRUS</name>
<dbReference type="PANTHER" id="PTHR10009">
    <property type="entry name" value="PROTEIN YELLOW-RELATED"/>
    <property type="match status" value="1"/>
</dbReference>